<organism evidence="1 2">
    <name type="scientific">Paraburkholderia aspalathi</name>
    <dbReference type="NCBI Taxonomy" id="1324617"/>
    <lineage>
        <taxon>Bacteria</taxon>
        <taxon>Pseudomonadati</taxon>
        <taxon>Pseudomonadota</taxon>
        <taxon>Betaproteobacteria</taxon>
        <taxon>Burkholderiales</taxon>
        <taxon>Burkholderiaceae</taxon>
        <taxon>Paraburkholderia</taxon>
    </lineage>
</organism>
<dbReference type="EMBL" id="FPBH01000051">
    <property type="protein sequence ID" value="SFU26268.1"/>
    <property type="molecule type" value="Genomic_DNA"/>
</dbReference>
<evidence type="ECO:0000313" key="1">
    <source>
        <dbReference type="EMBL" id="SFU26268.1"/>
    </source>
</evidence>
<protein>
    <submittedName>
        <fullName evidence="1">Uncharacterized protein</fullName>
    </submittedName>
</protein>
<sequence length="133" mass="14903">MSEVQPSRVFAGYTRVFLSTGPRQPEAFAPYQTSGCTLLSAHDFGEDEPPGYLFKKNLRTLQTGWRRYTLFSLPDRWTTGPLWLTYFCGNKGVGPAELAGKARVHAVACYPLQAHVSDRPRGLRFDSYPDATL</sequence>
<name>A0A1I7EQQ9_9BURK</name>
<gene>
    <name evidence="1" type="ORF">SAMN05192563_10513</name>
</gene>
<proteinExistence type="predicted"/>
<evidence type="ECO:0000313" key="2">
    <source>
        <dbReference type="Proteomes" id="UP000198844"/>
    </source>
</evidence>
<dbReference type="Proteomes" id="UP000198844">
    <property type="component" value="Unassembled WGS sequence"/>
</dbReference>
<accession>A0A1I7EQQ9</accession>
<dbReference type="AlphaFoldDB" id="A0A1I7EQQ9"/>
<reference evidence="1 2" key="1">
    <citation type="submission" date="2016-10" db="EMBL/GenBank/DDBJ databases">
        <authorList>
            <person name="de Groot N.N."/>
        </authorList>
    </citation>
    <scope>NUCLEOTIDE SEQUENCE [LARGE SCALE GENOMIC DNA]</scope>
    <source>
        <strain evidence="1 2">LMG 27731</strain>
    </source>
</reference>